<keyword evidence="2" id="KW-0808">Transferase</keyword>
<accession>A0A4R0J646</accession>
<keyword evidence="3" id="KW-1185">Reference proteome</keyword>
<evidence type="ECO:0000256" key="1">
    <source>
        <dbReference type="SAM" id="MobiDB-lite"/>
    </source>
</evidence>
<dbReference type="SUPFAM" id="SSF52540">
    <property type="entry name" value="P-loop containing nucleoside triphosphate hydrolases"/>
    <property type="match status" value="1"/>
</dbReference>
<dbReference type="OrthoDB" id="9781848at2"/>
<dbReference type="InterPro" id="IPR027417">
    <property type="entry name" value="P-loop_NTPase"/>
</dbReference>
<dbReference type="EMBL" id="SJKA01000003">
    <property type="protein sequence ID" value="TCC36825.1"/>
    <property type="molecule type" value="Genomic_DNA"/>
</dbReference>
<dbReference type="GO" id="GO:0016301">
    <property type="term" value="F:kinase activity"/>
    <property type="evidence" value="ECO:0007669"/>
    <property type="project" value="UniProtKB-KW"/>
</dbReference>
<name>A0A4R0J646_9ACTN</name>
<dbReference type="Gene3D" id="3.40.50.300">
    <property type="entry name" value="P-loop containing nucleotide triphosphate hydrolases"/>
    <property type="match status" value="1"/>
</dbReference>
<protein>
    <submittedName>
        <fullName evidence="2">Kinase</fullName>
    </submittedName>
</protein>
<evidence type="ECO:0000313" key="2">
    <source>
        <dbReference type="EMBL" id="TCC36825.1"/>
    </source>
</evidence>
<comment type="caution">
    <text evidence="2">The sequence shown here is derived from an EMBL/GenBank/DDBJ whole genome shotgun (WGS) entry which is preliminary data.</text>
</comment>
<proteinExistence type="predicted"/>
<dbReference type="AlphaFoldDB" id="A0A4R0J646"/>
<reference evidence="2 3" key="1">
    <citation type="submission" date="2019-02" db="EMBL/GenBank/DDBJ databases">
        <title>Kribbella capetownensis sp. nov. and Kribbella speibonae sp. nov., isolated from soil.</title>
        <authorList>
            <person name="Curtis S.M."/>
            <person name="Norton I."/>
            <person name="Everest G.J."/>
            <person name="Meyers P.R."/>
        </authorList>
    </citation>
    <scope>NUCLEOTIDE SEQUENCE [LARGE SCALE GENOMIC DNA]</scope>
    <source>
        <strain evidence="2 3">DSM 27082</strain>
    </source>
</reference>
<organism evidence="2 3">
    <name type="scientific">Kribbella sindirgiensis</name>
    <dbReference type="NCBI Taxonomy" id="1124744"/>
    <lineage>
        <taxon>Bacteria</taxon>
        <taxon>Bacillati</taxon>
        <taxon>Actinomycetota</taxon>
        <taxon>Actinomycetes</taxon>
        <taxon>Propionibacteriales</taxon>
        <taxon>Kribbellaceae</taxon>
        <taxon>Kribbella</taxon>
    </lineage>
</organism>
<dbReference type="Proteomes" id="UP000292695">
    <property type="component" value="Unassembled WGS sequence"/>
</dbReference>
<feature type="region of interest" description="Disordered" evidence="1">
    <location>
        <begin position="1"/>
        <end position="24"/>
    </location>
</feature>
<dbReference type="RefSeq" id="WP_131286174.1">
    <property type="nucleotide sequence ID" value="NZ_SJKA01000003.1"/>
</dbReference>
<gene>
    <name evidence="2" type="ORF">E0H50_09010</name>
</gene>
<keyword evidence="2" id="KW-0418">Kinase</keyword>
<sequence>MTGSPSTRLVVLRGNSGSGKSTTARTLRERLGRGTAWVEQDHLRRILLRERDVPGGVNIGLIDLNVRYALDHGYDVILEGILDAGRYGDMLRQLTSDHRGTTLHYYFDIPFAETVVRHGTRDNRREFGPDVMQDWYREHDVLDGIEQTVIGPGSALDETVAKILTDLGADPVPL</sequence>
<evidence type="ECO:0000313" key="3">
    <source>
        <dbReference type="Proteomes" id="UP000292695"/>
    </source>
</evidence>